<evidence type="ECO:0000256" key="1">
    <source>
        <dbReference type="SAM" id="MobiDB-lite"/>
    </source>
</evidence>
<dbReference type="Proteomes" id="UP000244081">
    <property type="component" value="Unassembled WGS sequence"/>
</dbReference>
<keyword evidence="4" id="KW-1185">Reference proteome</keyword>
<gene>
    <name evidence="3" type="ORF">C8N35_104220</name>
</gene>
<dbReference type="InterPro" id="IPR036397">
    <property type="entry name" value="RNaseH_sf"/>
</dbReference>
<reference evidence="3 4" key="1">
    <citation type="submission" date="2018-04" db="EMBL/GenBank/DDBJ databases">
        <title>Genomic Encyclopedia of Archaeal and Bacterial Type Strains, Phase II (KMG-II): from individual species to whole genera.</title>
        <authorList>
            <person name="Goeker M."/>
        </authorList>
    </citation>
    <scope>NUCLEOTIDE SEQUENCE [LARGE SCALE GENOMIC DNA]</scope>
    <source>
        <strain evidence="3 4">DSM 23382</strain>
    </source>
</reference>
<dbReference type="InterPro" id="IPR001584">
    <property type="entry name" value="Integrase_cat-core"/>
</dbReference>
<dbReference type="RefSeq" id="WP_170122098.1">
    <property type="nucleotide sequence ID" value="NZ_QAYG01000004.1"/>
</dbReference>
<proteinExistence type="predicted"/>
<dbReference type="SUPFAM" id="SSF53098">
    <property type="entry name" value="Ribonuclease H-like"/>
    <property type="match status" value="1"/>
</dbReference>
<dbReference type="GO" id="GO:0015074">
    <property type="term" value="P:DNA integration"/>
    <property type="evidence" value="ECO:0007669"/>
    <property type="project" value="InterPro"/>
</dbReference>
<protein>
    <submittedName>
        <fullName evidence="3">Putative transposase</fullName>
    </submittedName>
</protein>
<feature type="domain" description="Integrase catalytic" evidence="2">
    <location>
        <begin position="284"/>
        <end position="500"/>
    </location>
</feature>
<evidence type="ECO:0000259" key="2">
    <source>
        <dbReference type="PROSITE" id="PS50994"/>
    </source>
</evidence>
<feature type="region of interest" description="Disordered" evidence="1">
    <location>
        <begin position="683"/>
        <end position="713"/>
    </location>
</feature>
<accession>A0A2T5VA14</accession>
<dbReference type="GO" id="GO:0003676">
    <property type="term" value="F:nucleic acid binding"/>
    <property type="evidence" value="ECO:0007669"/>
    <property type="project" value="InterPro"/>
</dbReference>
<comment type="caution">
    <text evidence="3">The sequence shown here is derived from an EMBL/GenBank/DDBJ whole genome shotgun (WGS) entry which is preliminary data.</text>
</comment>
<name>A0A2T5VA14_9HYPH</name>
<dbReference type="InterPro" id="IPR012337">
    <property type="entry name" value="RNaseH-like_sf"/>
</dbReference>
<dbReference type="EMBL" id="QAYG01000004">
    <property type="protein sequence ID" value="PTW60595.1"/>
    <property type="molecule type" value="Genomic_DNA"/>
</dbReference>
<dbReference type="PROSITE" id="PS50994">
    <property type="entry name" value="INTEGRASE"/>
    <property type="match status" value="1"/>
</dbReference>
<dbReference type="AlphaFoldDB" id="A0A2T5VA14"/>
<evidence type="ECO:0000313" key="3">
    <source>
        <dbReference type="EMBL" id="PTW60595.1"/>
    </source>
</evidence>
<dbReference type="Gene3D" id="3.30.420.10">
    <property type="entry name" value="Ribonuclease H-like superfamily/Ribonuclease H"/>
    <property type="match status" value="1"/>
</dbReference>
<feature type="compositionally biased region" description="Acidic residues" evidence="1">
    <location>
        <begin position="702"/>
        <end position="713"/>
    </location>
</feature>
<evidence type="ECO:0000313" key="4">
    <source>
        <dbReference type="Proteomes" id="UP000244081"/>
    </source>
</evidence>
<organism evidence="3 4">
    <name type="scientific">Breoghania corrubedonensis</name>
    <dbReference type="NCBI Taxonomy" id="665038"/>
    <lineage>
        <taxon>Bacteria</taxon>
        <taxon>Pseudomonadati</taxon>
        <taxon>Pseudomonadota</taxon>
        <taxon>Alphaproteobacteria</taxon>
        <taxon>Hyphomicrobiales</taxon>
        <taxon>Stappiaceae</taxon>
        <taxon>Breoghania</taxon>
    </lineage>
</organism>
<sequence>MHSVNTRIRFAANTKVIVNDVAYMPIEEDDLGYVLRRIDMPEVVENFTHSEIKDLHRSGNLIEKLDSFSSASAKIRLGQSNVRITDLKPETQRLVLFRKFICDEIIQREESRETTRTDKSLAQALCDLYARYCSEERARQTADGRFGQKGVNILCCPSPTTVRRWLVRYERGHFNALSLVPGYGRSGNKKSRLDPAVNRLMWEAILGYSSRRKPSTKAIHDNLKILIQAENQSRRSAEVPSLTCPSRATVSRAVGQLPQFKVNAGREGADYALKKFRIVHNGLEVEWPLERVEFDGWMISLISFYQKAGLWSRLTEAEQAEVEKGRYWASAAIDARTRCVLALVIAPSQSAISAIDTLRMAVSDKAQIAKAAGCRTPWDMCGRIEKVVADNGSEYVAAEFKAAVLDLHSHYEIVPAGQPQLRGRIERFFRTVELGLMQHLSGRTFENVGSKGDYDANANAVFSVEEFGQLFVRYVVDVYHNTPHSGLGGETPRNCWQRLTSQFGTQLPPDQHEMLHALGTSIERKISKSGIELLGLYYQSLELQKLRRSSPANDWLVRMDPRDMGFVSVRIPNEGWLTVKCGHVGLDGVSVFHWKKANELLRTRMAAEAKMSEEIVLQAIQDVKATATEAELRAGIAAPILDQALLLKLEQEIERDFSRCSGDPTEVVDGEFDFEIENTRSAPISMTEDAAPEMEPNVEKVPDDEDDEWRWED</sequence>